<feature type="region of interest" description="Disordered" evidence="1">
    <location>
        <begin position="288"/>
        <end position="343"/>
    </location>
</feature>
<feature type="compositionally biased region" description="Acidic residues" evidence="1">
    <location>
        <begin position="306"/>
        <end position="327"/>
    </location>
</feature>
<gene>
    <name evidence="2" type="ORF">VC83_03561</name>
</gene>
<dbReference type="Proteomes" id="UP000077154">
    <property type="component" value="Unassembled WGS sequence"/>
</dbReference>
<dbReference type="VEuPathDB" id="FungiDB:GMDG_03202"/>
<evidence type="ECO:0000313" key="2">
    <source>
        <dbReference type="EMBL" id="OAF60357.1"/>
    </source>
</evidence>
<organism evidence="2">
    <name type="scientific">Pseudogymnoascus destructans</name>
    <dbReference type="NCBI Taxonomy" id="655981"/>
    <lineage>
        <taxon>Eukaryota</taxon>
        <taxon>Fungi</taxon>
        <taxon>Dikarya</taxon>
        <taxon>Ascomycota</taxon>
        <taxon>Pezizomycotina</taxon>
        <taxon>Leotiomycetes</taxon>
        <taxon>Thelebolales</taxon>
        <taxon>Thelebolaceae</taxon>
        <taxon>Pseudogymnoascus</taxon>
    </lineage>
</organism>
<dbReference type="GeneID" id="36286637"/>
<evidence type="ECO:0000256" key="1">
    <source>
        <dbReference type="SAM" id="MobiDB-lite"/>
    </source>
</evidence>
<protein>
    <submittedName>
        <fullName evidence="2">Uncharacterized protein</fullName>
    </submittedName>
</protein>
<proteinExistence type="predicted"/>
<accession>A0A177AE59</accession>
<dbReference type="AlphaFoldDB" id="A0A177AE59"/>
<dbReference type="OrthoDB" id="3435825at2759"/>
<dbReference type="RefSeq" id="XP_024325638.1">
    <property type="nucleotide sequence ID" value="XM_024467207.1"/>
</dbReference>
<dbReference type="EMBL" id="KV441391">
    <property type="protein sequence ID" value="OAF60357.1"/>
    <property type="molecule type" value="Genomic_DNA"/>
</dbReference>
<name>A0A177AE59_9PEZI</name>
<reference evidence="2" key="1">
    <citation type="submission" date="2016-03" db="EMBL/GenBank/DDBJ databases">
        <title>Updated assembly of Pseudogymnoascus destructans, the fungus causing white-nose syndrome of bats.</title>
        <authorList>
            <person name="Palmer J.M."/>
            <person name="Drees K.P."/>
            <person name="Foster J.T."/>
            <person name="Lindner D.L."/>
        </authorList>
    </citation>
    <scope>NUCLEOTIDE SEQUENCE [LARGE SCALE GENOMIC DNA]</scope>
    <source>
        <strain evidence="2">20631-21</strain>
    </source>
</reference>
<feature type="compositionally biased region" description="Basic and acidic residues" evidence="1">
    <location>
        <begin position="328"/>
        <end position="343"/>
    </location>
</feature>
<sequence length="343" mass="39177">MLSALQRLAIEQDFSDLGIETNARSKLDQAANAFNKKELTTSANLFLESWRILQNEYESNLYTQVNSLPELEQQRQTKSQQNKGRMILSFAALNDLARACSQNDEEYKDEAGKCKLQVYALQHGWVRNTIAKALDIDENSKSSVLLEGKGVAQVFLLKDPLGRLLEKADSFKEAAAIVSKFCFFHVACVSGTSKEHDVAYEFISNSMRWVCIRASLEAVCIKDAKFKSSRITQMQAESKSRPETEKYEGIKKELVIRTDEQEQDGNPLEKEKEVELIEFLEKFHTTDYNGKSCQQMQQKDKSGSSNEDESTDQESVYEDSLQDEDKDLDNLFDRFHITDPDRK</sequence>
<feature type="compositionally biased region" description="Polar residues" evidence="1">
    <location>
        <begin position="288"/>
        <end position="297"/>
    </location>
</feature>